<feature type="domain" description="Globin-sensor" evidence="15">
    <location>
        <begin position="26"/>
        <end position="155"/>
    </location>
</feature>
<dbReference type="InterPro" id="IPR009050">
    <property type="entry name" value="Globin-like_sf"/>
</dbReference>
<accession>A0A377CUU0</accession>
<feature type="domain" description="DosC CZB-like middle" evidence="16">
    <location>
        <begin position="180"/>
        <end position="289"/>
    </location>
</feature>
<evidence type="ECO:0000256" key="7">
    <source>
        <dbReference type="ARBA" id="ARBA00022679"/>
    </source>
</evidence>
<dbReference type="CDD" id="cd14757">
    <property type="entry name" value="GS_EcDosC-like_GGDEF"/>
    <property type="match status" value="1"/>
</dbReference>
<organism evidence="17 18">
    <name type="scientific">Escherichia coli</name>
    <dbReference type="NCBI Taxonomy" id="562"/>
    <lineage>
        <taxon>Bacteria</taxon>
        <taxon>Pseudomonadati</taxon>
        <taxon>Pseudomonadota</taxon>
        <taxon>Gammaproteobacteria</taxon>
        <taxon>Enterobacterales</taxon>
        <taxon>Enterobacteriaceae</taxon>
        <taxon>Escherichia</taxon>
    </lineage>
</organism>
<evidence type="ECO:0000313" key="17">
    <source>
        <dbReference type="EMBL" id="STM07730.1"/>
    </source>
</evidence>
<dbReference type="GO" id="GO:0052621">
    <property type="term" value="F:diguanylate cyclase activity"/>
    <property type="evidence" value="ECO:0007669"/>
    <property type="project" value="UniProtKB-EC"/>
</dbReference>
<evidence type="ECO:0000256" key="6">
    <source>
        <dbReference type="ARBA" id="ARBA00022617"/>
    </source>
</evidence>
<keyword evidence="12" id="KW-0342">GTP-binding</keyword>
<evidence type="ECO:0000256" key="8">
    <source>
        <dbReference type="ARBA" id="ARBA00022723"/>
    </source>
</evidence>
<dbReference type="GO" id="GO:0019825">
    <property type="term" value="F:oxygen binding"/>
    <property type="evidence" value="ECO:0007669"/>
    <property type="project" value="InterPro"/>
</dbReference>
<dbReference type="UniPathway" id="UPA00599"/>
<evidence type="ECO:0000256" key="11">
    <source>
        <dbReference type="ARBA" id="ARBA00023004"/>
    </source>
</evidence>
<keyword evidence="8" id="KW-0479">Metal-binding</keyword>
<evidence type="ECO:0000256" key="14">
    <source>
        <dbReference type="ARBA" id="ARBA00034247"/>
    </source>
</evidence>
<dbReference type="GO" id="GO:0020037">
    <property type="term" value="F:heme binding"/>
    <property type="evidence" value="ECO:0007669"/>
    <property type="project" value="InterPro"/>
</dbReference>
<dbReference type="GO" id="GO:0046872">
    <property type="term" value="F:metal ion binding"/>
    <property type="evidence" value="ECO:0007669"/>
    <property type="project" value="UniProtKB-KW"/>
</dbReference>
<keyword evidence="7 17" id="KW-0808">Transferase</keyword>
<gene>
    <name evidence="17" type="primary">dosC_2</name>
    <name evidence="17" type="ORF">NCTC9962_05351</name>
</gene>
<evidence type="ECO:0000256" key="3">
    <source>
        <dbReference type="ARBA" id="ARBA00004665"/>
    </source>
</evidence>
<dbReference type="GO" id="GO:0005525">
    <property type="term" value="F:GTP binding"/>
    <property type="evidence" value="ECO:0007669"/>
    <property type="project" value="UniProtKB-KW"/>
</dbReference>
<dbReference type="InterPro" id="IPR044398">
    <property type="entry name" value="Globin-sensor_dom"/>
</dbReference>
<protein>
    <recommendedName>
        <fullName evidence="5">Diguanylate cyclase DosC</fullName>
        <ecNumber evidence="4">2.7.7.65</ecNumber>
    </recommendedName>
    <alternativeName>
        <fullName evidence="13">Direct oxygen-sensing cyclase</fullName>
    </alternativeName>
</protein>
<sequence>MEMYFKRMKDEWTGLVEQADPPIRAKAAEIAVAHAHYLSIEFYRIVRIDPHAEEFLSNEQVERQLKSAMERWIINVLSAQVDDVERLIQIQHTVAEVHARIGIPVEIVEMGFRVLKKILYPVIFSSDYSAAEKLQVYHFSINSIDIAMEVMTRAFTFSDSSASKEDENYRIFSLLENAEEEKERQIASILSWEIDIIYKILLDSDLGSSLPLSQADFGLWFNHKGRHYFSGIAEVGHISRLIQDFDGIFNQTMRNTRNLNNRSLRVKFLLQIRNTVSQIITLLRELFEEVSRHEVGMDVLTKLLNRRFLPTIFNAKLPMPTGPVHRCQC</sequence>
<evidence type="ECO:0000259" key="15">
    <source>
        <dbReference type="Pfam" id="PF11563"/>
    </source>
</evidence>
<dbReference type="EMBL" id="UGED01000010">
    <property type="protein sequence ID" value="STM07730.1"/>
    <property type="molecule type" value="Genomic_DNA"/>
</dbReference>
<comment type="catalytic activity">
    <reaction evidence="14">
        <text>2 GTP = 3',3'-c-di-GMP + 2 diphosphate</text>
        <dbReference type="Rhea" id="RHEA:24898"/>
        <dbReference type="ChEBI" id="CHEBI:33019"/>
        <dbReference type="ChEBI" id="CHEBI:37565"/>
        <dbReference type="ChEBI" id="CHEBI:58805"/>
        <dbReference type="EC" id="2.7.7.65"/>
    </reaction>
</comment>
<name>A0A377CUU0_ECOLX</name>
<comment type="pathway">
    <text evidence="3">Purine metabolism; 3',5'-cyclic di-GMP biosynthesis.</text>
</comment>
<keyword evidence="11" id="KW-0408">Iron</keyword>
<evidence type="ECO:0000256" key="12">
    <source>
        <dbReference type="ARBA" id="ARBA00023134"/>
    </source>
</evidence>
<comment type="cofactor">
    <cofactor evidence="2">
        <name>heme</name>
        <dbReference type="ChEBI" id="CHEBI:30413"/>
    </cofactor>
</comment>
<keyword evidence="17" id="KW-0548">Nucleotidyltransferase</keyword>
<keyword evidence="10" id="KW-0460">Magnesium</keyword>
<evidence type="ECO:0000313" key="18">
    <source>
        <dbReference type="Proteomes" id="UP000254052"/>
    </source>
</evidence>
<evidence type="ECO:0000256" key="2">
    <source>
        <dbReference type="ARBA" id="ARBA00001971"/>
    </source>
</evidence>
<dbReference type="InterPro" id="IPR012292">
    <property type="entry name" value="Globin/Proto"/>
</dbReference>
<dbReference type="Pfam" id="PF11563">
    <property type="entry name" value="Protoglobin"/>
    <property type="match status" value="1"/>
</dbReference>
<evidence type="ECO:0000256" key="4">
    <source>
        <dbReference type="ARBA" id="ARBA00012528"/>
    </source>
</evidence>
<dbReference type="Proteomes" id="UP000254052">
    <property type="component" value="Unassembled WGS sequence"/>
</dbReference>
<reference evidence="17 18" key="1">
    <citation type="submission" date="2018-06" db="EMBL/GenBank/DDBJ databases">
        <authorList>
            <consortium name="Pathogen Informatics"/>
            <person name="Doyle S."/>
        </authorList>
    </citation>
    <scope>NUCLEOTIDE SEQUENCE [LARGE SCALE GENOMIC DNA]</scope>
    <source>
        <strain evidence="17 18">NCTC9962</strain>
    </source>
</reference>
<comment type="cofactor">
    <cofactor evidence="1">
        <name>Mg(2+)</name>
        <dbReference type="ChEBI" id="CHEBI:18420"/>
    </cofactor>
</comment>
<evidence type="ECO:0000256" key="1">
    <source>
        <dbReference type="ARBA" id="ARBA00001946"/>
    </source>
</evidence>
<proteinExistence type="predicted"/>
<evidence type="ECO:0000259" key="16">
    <source>
        <dbReference type="Pfam" id="PF21118"/>
    </source>
</evidence>
<evidence type="ECO:0000256" key="10">
    <source>
        <dbReference type="ARBA" id="ARBA00022842"/>
    </source>
</evidence>
<dbReference type="InterPro" id="IPR048442">
    <property type="entry name" value="DosC_2nd"/>
</dbReference>
<dbReference type="AlphaFoldDB" id="A0A377CUU0"/>
<dbReference type="Gene3D" id="1.10.490.10">
    <property type="entry name" value="Globins"/>
    <property type="match status" value="1"/>
</dbReference>
<dbReference type="SUPFAM" id="SSF46458">
    <property type="entry name" value="Globin-like"/>
    <property type="match status" value="1"/>
</dbReference>
<dbReference type="FunFam" id="1.10.490.10:FF:000007">
    <property type="entry name" value="Diguanylate cyclase DosC"/>
    <property type="match status" value="1"/>
</dbReference>
<keyword evidence="6" id="KW-0349">Heme</keyword>
<dbReference type="EC" id="2.7.7.65" evidence="4"/>
<evidence type="ECO:0000256" key="5">
    <source>
        <dbReference type="ARBA" id="ARBA00015125"/>
    </source>
</evidence>
<dbReference type="Pfam" id="PF21118">
    <property type="entry name" value="DosC_2nd"/>
    <property type="match status" value="1"/>
</dbReference>
<evidence type="ECO:0000256" key="9">
    <source>
        <dbReference type="ARBA" id="ARBA00022741"/>
    </source>
</evidence>
<keyword evidence="9" id="KW-0547">Nucleotide-binding</keyword>
<evidence type="ECO:0000256" key="13">
    <source>
        <dbReference type="ARBA" id="ARBA00029839"/>
    </source>
</evidence>
<dbReference type="InterPro" id="IPR039435">
    <property type="entry name" value="DosC_GS"/>
</dbReference>